<feature type="domain" description="RPAP1/MINIYO-like TPR repeats" evidence="2">
    <location>
        <begin position="1008"/>
        <end position="1144"/>
    </location>
</feature>
<dbReference type="PANTHER" id="PTHR47605:SF2">
    <property type="entry name" value="TRANSCRIPTIONAL ELONGATION REGULATOR MINIYO"/>
    <property type="match status" value="1"/>
</dbReference>
<comment type="caution">
    <text evidence="3">The sequence shown here is derived from an EMBL/GenBank/DDBJ whole genome shotgun (WGS) entry which is preliminary data.</text>
</comment>
<keyword evidence="4" id="KW-1185">Reference proteome</keyword>
<sequence>MADPDPNSDPVVYGNNCIFFRAAWDVESFFTVIYGRFSQYNPENVAERDFLRTEGDPGAAGYTIKEAIALIRSIIPAQRAFSLQLLASVLHKCLHHLQWKDCGSNIINAYHAPGVVDWQAVWAYALGPEPEIALALRIALDDNHNSVILACAKVIHCVLCCDVNENYFDISEKLCIYEEDIYTAPVFRSRPEIDSGYLRGGFWKYSTKPSNVHPFTKEDEDAENEEHTIQDDVVVAGQDVAAGLVRMGILPRICYLLEMDPLPTLDECLVSILIALARHSPSCVAAIMKCPRLIETVVRRFNEQHIFEAYPSKIKSVVLLRVLSQADKKNCLEFVKLGFFREMMWHMYKDPISIDNWVKSGKEHCKLTSGLIVEQLRFWKVCVCYGYCISYFEDFFPSMCMWLGLPTFDKLIEENILGEFTSVTWEAYHVLEALSHRLPRLHSAAQLEKETSESYNGVEFWSWSRVVPMVELATKWLSLKTISLISFFLIQKNESSLIHILWVISAIMHMLYCIFERIAPRDSVCPDEGTTTVPWLPFFIPKVGLEIVKNGFFNFLHLGDTLEGERPAEAVSLLDVLCQLRSRSNLEASFSSVSCLHGLVLLAGAIDKCIQSAKGLNSYQPQNCSDVEDKILHCGIVNCARIDLVRVLTVFGTLVASEWQDVQSIEMFGRGGPAPGVGVGWGSSGGGFWSKSCLLVQVDAHLIMSLLRIFPIVPGIDLTIVESVKPATDWSLGEMAFTLQRVNAALGICLASGPRDIFILEKALDILLQVPVLEFLGFCVNHFIQVNKGLKSFQWQYYYEDYQVISKILSAHFRNMWLTYKNKSSGEDDNSSANFKSSKKLDTLETIFEDLETSEVPGRCSSNSSLQTEWARQKLPIPVHWFLSPLSCMNTSGDAGISSSSDSLDVAKSGLLILLGLEALSYFANIELHHSPIVFVPLVWKLHALSMALLVRTDSMNVLEDEKSKDVYETLQTLYGLQIDQVRYRTEKIAQEKNENGTISSESSLLLKSVNGHDLAFLNFQSEVHENYLTVLETLVEQFGAISYGNVLFGRQVALYLHRSVEVVVRLAAWNSLTNTHVLELLPPFDKCIAEAEGYLEPIEDNEGILEAYSKSWVSGALDKAAARGSLSFVLALHHLSCFIFHTNLSETVAFRNKLVKSLLRDYSRKPQHQKMLYSLIQYRRPKLRDDYANEDAHLQEAEFKRRCDILSTACEGNSSLLGELAKLELS</sequence>
<evidence type="ECO:0000259" key="1">
    <source>
        <dbReference type="Pfam" id="PF08620"/>
    </source>
</evidence>
<feature type="domain" description="RPAP1 C-terminal" evidence="1">
    <location>
        <begin position="44"/>
        <end position="93"/>
    </location>
</feature>
<organism evidence="3 4">
    <name type="scientific">Colocasia esculenta</name>
    <name type="common">Wild taro</name>
    <name type="synonym">Arum esculentum</name>
    <dbReference type="NCBI Taxonomy" id="4460"/>
    <lineage>
        <taxon>Eukaryota</taxon>
        <taxon>Viridiplantae</taxon>
        <taxon>Streptophyta</taxon>
        <taxon>Embryophyta</taxon>
        <taxon>Tracheophyta</taxon>
        <taxon>Spermatophyta</taxon>
        <taxon>Magnoliopsida</taxon>
        <taxon>Liliopsida</taxon>
        <taxon>Araceae</taxon>
        <taxon>Aroideae</taxon>
        <taxon>Colocasieae</taxon>
        <taxon>Colocasia</taxon>
    </lineage>
</organism>
<evidence type="ECO:0000313" key="3">
    <source>
        <dbReference type="EMBL" id="MQL93181.1"/>
    </source>
</evidence>
<gene>
    <name evidence="3" type="ORF">Taro_025822</name>
</gene>
<dbReference type="Proteomes" id="UP000652761">
    <property type="component" value="Unassembled WGS sequence"/>
</dbReference>
<protein>
    <submittedName>
        <fullName evidence="3">Uncharacterized protein</fullName>
    </submittedName>
</protein>
<name>A0A843V9V1_COLES</name>
<dbReference type="InterPro" id="IPR057989">
    <property type="entry name" value="TPR_RPAP1/MINIYO-like"/>
</dbReference>
<dbReference type="InterPro" id="IPR055326">
    <property type="entry name" value="MINIYO"/>
</dbReference>
<proteinExistence type="predicted"/>
<accession>A0A843V9V1</accession>
<evidence type="ECO:0000313" key="4">
    <source>
        <dbReference type="Proteomes" id="UP000652761"/>
    </source>
</evidence>
<dbReference type="OrthoDB" id="348201at2759"/>
<dbReference type="SUPFAM" id="SSF48371">
    <property type="entry name" value="ARM repeat"/>
    <property type="match status" value="1"/>
</dbReference>
<reference evidence="3" key="1">
    <citation type="submission" date="2017-07" db="EMBL/GenBank/DDBJ databases">
        <title>Taro Niue Genome Assembly and Annotation.</title>
        <authorList>
            <person name="Atibalentja N."/>
            <person name="Keating K."/>
            <person name="Fields C.J."/>
        </authorList>
    </citation>
    <scope>NUCLEOTIDE SEQUENCE</scope>
    <source>
        <strain evidence="3">Niue_2</strain>
        <tissue evidence="3">Leaf</tissue>
    </source>
</reference>
<dbReference type="PANTHER" id="PTHR47605">
    <property type="entry name" value="TRANSCRIPTIONAL ELONGATION REGULATOR MINIYO"/>
    <property type="match status" value="1"/>
</dbReference>
<dbReference type="InterPro" id="IPR013929">
    <property type="entry name" value="RPAP1_C"/>
</dbReference>
<dbReference type="Pfam" id="PF25766">
    <property type="entry name" value="TPR_RPAP1"/>
    <property type="match status" value="1"/>
</dbReference>
<dbReference type="EMBL" id="NMUH01001527">
    <property type="protein sequence ID" value="MQL93181.1"/>
    <property type="molecule type" value="Genomic_DNA"/>
</dbReference>
<dbReference type="Pfam" id="PF08620">
    <property type="entry name" value="RPAP1_C"/>
    <property type="match status" value="1"/>
</dbReference>
<dbReference type="InterPro" id="IPR016024">
    <property type="entry name" value="ARM-type_fold"/>
</dbReference>
<evidence type="ECO:0000259" key="2">
    <source>
        <dbReference type="Pfam" id="PF25766"/>
    </source>
</evidence>
<dbReference type="AlphaFoldDB" id="A0A843V9V1"/>